<keyword evidence="7" id="KW-1185">Reference proteome</keyword>
<dbReference type="SUPFAM" id="SSF48498">
    <property type="entry name" value="Tetracyclin repressor-like, C-terminal domain"/>
    <property type="match status" value="1"/>
</dbReference>
<accession>A0A918EE28</accession>
<dbReference type="Gene3D" id="1.10.357.10">
    <property type="entry name" value="Tetracycline Repressor, domain 2"/>
    <property type="match status" value="1"/>
</dbReference>
<keyword evidence="2 4" id="KW-0238">DNA-binding</keyword>
<dbReference type="GO" id="GO:0000976">
    <property type="term" value="F:transcription cis-regulatory region binding"/>
    <property type="evidence" value="ECO:0007669"/>
    <property type="project" value="TreeGrafter"/>
</dbReference>
<reference evidence="6" key="2">
    <citation type="submission" date="2020-09" db="EMBL/GenBank/DDBJ databases">
        <authorList>
            <person name="Sun Q."/>
            <person name="Ohkuma M."/>
        </authorList>
    </citation>
    <scope>NUCLEOTIDE SEQUENCE</scope>
    <source>
        <strain evidence="6">JCM 3313</strain>
    </source>
</reference>
<sequence>MRVDAARNRDRVLSAAREAVARGDTSLQLNELARRAGVGVGTVYRNFPTRQALLEALSEDRLLALLAEASAALAEADPSSGLRRLLRAVLDVLLADEAFAEVLAIRQEARSAAAGLKTRFDRAAEDLITRAREAGALRADVDAEDLRLMVCGVVHAARNNGGDTDSAAERYLAVLMAGLRPDPRSAVPRCGTRSLPPE</sequence>
<name>A0A918EE28_9PSEU</name>
<evidence type="ECO:0000256" key="3">
    <source>
        <dbReference type="ARBA" id="ARBA00023163"/>
    </source>
</evidence>
<dbReference type="GO" id="GO:0003700">
    <property type="term" value="F:DNA-binding transcription factor activity"/>
    <property type="evidence" value="ECO:0007669"/>
    <property type="project" value="TreeGrafter"/>
</dbReference>
<dbReference type="PANTHER" id="PTHR30055">
    <property type="entry name" value="HTH-TYPE TRANSCRIPTIONAL REGULATOR RUTR"/>
    <property type="match status" value="1"/>
</dbReference>
<dbReference type="SUPFAM" id="SSF46689">
    <property type="entry name" value="Homeodomain-like"/>
    <property type="match status" value="1"/>
</dbReference>
<dbReference type="AlphaFoldDB" id="A0A918EE28"/>
<reference evidence="6" key="1">
    <citation type="journal article" date="2014" name="Int. J. Syst. Evol. Microbiol.">
        <title>Complete genome sequence of Corynebacterium casei LMG S-19264T (=DSM 44701T), isolated from a smear-ripened cheese.</title>
        <authorList>
            <consortium name="US DOE Joint Genome Institute (JGI-PGF)"/>
            <person name="Walter F."/>
            <person name="Albersmeier A."/>
            <person name="Kalinowski J."/>
            <person name="Ruckert C."/>
        </authorList>
    </citation>
    <scope>NUCLEOTIDE SEQUENCE</scope>
    <source>
        <strain evidence="6">JCM 3313</strain>
    </source>
</reference>
<dbReference type="PRINTS" id="PR00455">
    <property type="entry name" value="HTHTETR"/>
</dbReference>
<dbReference type="InterPro" id="IPR009057">
    <property type="entry name" value="Homeodomain-like_sf"/>
</dbReference>
<keyword evidence="1" id="KW-0805">Transcription regulation</keyword>
<dbReference type="PANTHER" id="PTHR30055:SF234">
    <property type="entry name" value="HTH-TYPE TRANSCRIPTIONAL REGULATOR BETI"/>
    <property type="match status" value="1"/>
</dbReference>
<dbReference type="InterPro" id="IPR049445">
    <property type="entry name" value="TetR_SbtR-like_C"/>
</dbReference>
<dbReference type="InterPro" id="IPR036271">
    <property type="entry name" value="Tet_transcr_reg_TetR-rel_C_sf"/>
</dbReference>
<feature type="DNA-binding region" description="H-T-H motif" evidence="4">
    <location>
        <begin position="28"/>
        <end position="47"/>
    </location>
</feature>
<keyword evidence="3" id="KW-0804">Transcription</keyword>
<dbReference type="InterPro" id="IPR050109">
    <property type="entry name" value="HTH-type_TetR-like_transc_reg"/>
</dbReference>
<evidence type="ECO:0000313" key="7">
    <source>
        <dbReference type="Proteomes" id="UP000639606"/>
    </source>
</evidence>
<evidence type="ECO:0000256" key="4">
    <source>
        <dbReference type="PROSITE-ProRule" id="PRU00335"/>
    </source>
</evidence>
<organism evidence="6 7">
    <name type="scientific">Saccharothrix coeruleofusca</name>
    <dbReference type="NCBI Taxonomy" id="33919"/>
    <lineage>
        <taxon>Bacteria</taxon>
        <taxon>Bacillati</taxon>
        <taxon>Actinomycetota</taxon>
        <taxon>Actinomycetes</taxon>
        <taxon>Pseudonocardiales</taxon>
        <taxon>Pseudonocardiaceae</taxon>
        <taxon>Saccharothrix</taxon>
    </lineage>
</organism>
<dbReference type="Pfam" id="PF21597">
    <property type="entry name" value="TetR_C_43"/>
    <property type="match status" value="1"/>
</dbReference>
<protein>
    <submittedName>
        <fullName evidence="6">TetR family transcriptional regulator</fullName>
    </submittedName>
</protein>
<evidence type="ECO:0000256" key="1">
    <source>
        <dbReference type="ARBA" id="ARBA00023015"/>
    </source>
</evidence>
<dbReference type="PROSITE" id="PS50977">
    <property type="entry name" value="HTH_TETR_2"/>
    <property type="match status" value="1"/>
</dbReference>
<dbReference type="Proteomes" id="UP000639606">
    <property type="component" value="Unassembled WGS sequence"/>
</dbReference>
<dbReference type="EMBL" id="BMRG01000004">
    <property type="protein sequence ID" value="GGP53080.1"/>
    <property type="molecule type" value="Genomic_DNA"/>
</dbReference>
<proteinExistence type="predicted"/>
<evidence type="ECO:0000313" key="6">
    <source>
        <dbReference type="EMBL" id="GGP53080.1"/>
    </source>
</evidence>
<comment type="caution">
    <text evidence="6">The sequence shown here is derived from an EMBL/GenBank/DDBJ whole genome shotgun (WGS) entry which is preliminary data.</text>
</comment>
<dbReference type="InterPro" id="IPR001647">
    <property type="entry name" value="HTH_TetR"/>
</dbReference>
<gene>
    <name evidence="6" type="ORF">GCM10010185_26500</name>
</gene>
<feature type="domain" description="HTH tetR-type" evidence="5">
    <location>
        <begin position="6"/>
        <end position="65"/>
    </location>
</feature>
<dbReference type="Pfam" id="PF00440">
    <property type="entry name" value="TetR_N"/>
    <property type="match status" value="1"/>
</dbReference>
<evidence type="ECO:0000259" key="5">
    <source>
        <dbReference type="PROSITE" id="PS50977"/>
    </source>
</evidence>
<evidence type="ECO:0000256" key="2">
    <source>
        <dbReference type="ARBA" id="ARBA00023125"/>
    </source>
</evidence>